<dbReference type="InterPro" id="IPR011060">
    <property type="entry name" value="RibuloseP-bd_barrel"/>
</dbReference>
<dbReference type="GO" id="GO:0000107">
    <property type="term" value="F:imidazoleglycerol-phosphate synthase activity"/>
    <property type="evidence" value="ECO:0007669"/>
    <property type="project" value="InterPro"/>
</dbReference>
<dbReference type="EMBL" id="SHBO01000021">
    <property type="protein sequence ID" value="RZO06759.1"/>
    <property type="molecule type" value="Genomic_DNA"/>
</dbReference>
<evidence type="ECO:0000256" key="5">
    <source>
        <dbReference type="ARBA" id="ARBA00022605"/>
    </source>
</evidence>
<dbReference type="InterPro" id="IPR004651">
    <property type="entry name" value="HisF"/>
</dbReference>
<dbReference type="NCBIfam" id="TIGR00735">
    <property type="entry name" value="hisF"/>
    <property type="match status" value="1"/>
</dbReference>
<dbReference type="GO" id="GO:0000105">
    <property type="term" value="P:L-histidine biosynthetic process"/>
    <property type="evidence" value="ECO:0007669"/>
    <property type="project" value="UniProtKB-UniPathway"/>
</dbReference>
<gene>
    <name evidence="12" type="primary">hisF</name>
    <name evidence="12" type="ORF">EVB02_02315</name>
</gene>
<dbReference type="InterPro" id="IPR050064">
    <property type="entry name" value="IGPS_HisA/HisF"/>
</dbReference>
<accession>A0A520LM31</accession>
<comment type="caution">
    <text evidence="12">The sequence shown here is derived from an EMBL/GenBank/DDBJ whole genome shotgun (WGS) entry which is preliminary data.</text>
</comment>
<evidence type="ECO:0000313" key="12">
    <source>
        <dbReference type="EMBL" id="RZO06759.1"/>
    </source>
</evidence>
<evidence type="ECO:0000256" key="4">
    <source>
        <dbReference type="ARBA" id="ARBA00012809"/>
    </source>
</evidence>
<reference evidence="12 13" key="1">
    <citation type="submission" date="2019-02" db="EMBL/GenBank/DDBJ databases">
        <title>Prokaryotic population dynamics and viral predation in marine succession experiment using metagenomics: the confinement effect.</title>
        <authorList>
            <person name="Haro-Moreno J.M."/>
            <person name="Rodriguez-Valera F."/>
            <person name="Lopez-Perez M."/>
        </authorList>
    </citation>
    <scope>NUCLEOTIDE SEQUENCE [LARGE SCALE GENOMIC DNA]</scope>
    <source>
        <strain evidence="12">MED-G169</strain>
    </source>
</reference>
<dbReference type="CDD" id="cd04731">
    <property type="entry name" value="HisF"/>
    <property type="match status" value="1"/>
</dbReference>
<dbReference type="PANTHER" id="PTHR21235">
    <property type="entry name" value="IMIDAZOLE GLYCEROL PHOSPHATE SYNTHASE SUBUNIT HISF/H IGP SYNTHASE SUBUNIT HISF/H"/>
    <property type="match status" value="1"/>
</dbReference>
<evidence type="ECO:0000256" key="6">
    <source>
        <dbReference type="ARBA" id="ARBA00023102"/>
    </source>
</evidence>
<comment type="subunit">
    <text evidence="3">Heterodimer of HisH and HisF.</text>
</comment>
<dbReference type="InterPro" id="IPR006062">
    <property type="entry name" value="His_biosynth"/>
</dbReference>
<evidence type="ECO:0000256" key="7">
    <source>
        <dbReference type="ARBA" id="ARBA00023239"/>
    </source>
</evidence>
<evidence type="ECO:0000256" key="3">
    <source>
        <dbReference type="ARBA" id="ARBA00011152"/>
    </source>
</evidence>
<comment type="function">
    <text evidence="8">IGPS catalyzes the conversion of PRFAR and glutamine to IGP, AICAR and glutamate. The HisF subunit catalyzes the cyclization activity that produces IGP and AICAR from PRFAR using the ammonia provided by the HisH subunit.</text>
</comment>
<evidence type="ECO:0000256" key="11">
    <source>
        <dbReference type="RuleBase" id="RU003657"/>
    </source>
</evidence>
<comment type="similarity">
    <text evidence="2 11">Belongs to the HisA/HisF family.</text>
</comment>
<dbReference type="SUPFAM" id="SSF51366">
    <property type="entry name" value="Ribulose-phoshate binding barrel"/>
    <property type="match status" value="1"/>
</dbReference>
<dbReference type="GO" id="GO:0016829">
    <property type="term" value="F:lyase activity"/>
    <property type="evidence" value="ECO:0007669"/>
    <property type="project" value="UniProtKB-KW"/>
</dbReference>
<organism evidence="12 13">
    <name type="scientific">SAR92 clade bacterium</name>
    <dbReference type="NCBI Taxonomy" id="2315479"/>
    <lineage>
        <taxon>Bacteria</taxon>
        <taxon>Pseudomonadati</taxon>
        <taxon>Pseudomonadota</taxon>
        <taxon>Gammaproteobacteria</taxon>
        <taxon>Cellvibrionales</taxon>
        <taxon>Porticoccaceae</taxon>
        <taxon>SAR92 clade</taxon>
    </lineage>
</organism>
<keyword evidence="6 11" id="KW-0368">Histidine biosynthesis</keyword>
<dbReference type="InterPro" id="IPR013785">
    <property type="entry name" value="Aldolase_TIM"/>
</dbReference>
<dbReference type="AlphaFoldDB" id="A0A520LM31"/>
<dbReference type="Pfam" id="PF00977">
    <property type="entry name" value="His_biosynth"/>
    <property type="match status" value="1"/>
</dbReference>
<comment type="pathway">
    <text evidence="1">Amino-acid biosynthesis; L-histidine biosynthesis; L-histidine from 5-phospho-alpha-D-ribose 1-diphosphate: step 5/9.</text>
</comment>
<dbReference type="Gene3D" id="3.20.20.70">
    <property type="entry name" value="Aldolase class I"/>
    <property type="match status" value="1"/>
</dbReference>
<keyword evidence="7 12" id="KW-0456">Lyase</keyword>
<comment type="catalytic activity">
    <reaction evidence="10">
        <text>5-[(5-phospho-1-deoxy-D-ribulos-1-ylimino)methylamino]-1-(5-phospho-beta-D-ribosyl)imidazole-4-carboxamide + L-glutamine = D-erythro-1-(imidazol-4-yl)glycerol 3-phosphate + 5-amino-1-(5-phospho-beta-D-ribosyl)imidazole-4-carboxamide + L-glutamate + H(+)</text>
        <dbReference type="Rhea" id="RHEA:24793"/>
        <dbReference type="ChEBI" id="CHEBI:15378"/>
        <dbReference type="ChEBI" id="CHEBI:29985"/>
        <dbReference type="ChEBI" id="CHEBI:58278"/>
        <dbReference type="ChEBI" id="CHEBI:58359"/>
        <dbReference type="ChEBI" id="CHEBI:58475"/>
        <dbReference type="ChEBI" id="CHEBI:58525"/>
        <dbReference type="EC" id="4.3.2.10"/>
    </reaction>
</comment>
<evidence type="ECO:0000256" key="1">
    <source>
        <dbReference type="ARBA" id="ARBA00005091"/>
    </source>
</evidence>
<dbReference type="EC" id="4.3.2.10" evidence="4"/>
<protein>
    <recommendedName>
        <fullName evidence="4">imidazole glycerol-phosphate synthase</fullName>
        <ecNumber evidence="4">4.3.2.10</ecNumber>
    </recommendedName>
    <alternativeName>
        <fullName evidence="9">IGP synthase cyclase subunit</fullName>
    </alternativeName>
</protein>
<dbReference type="UniPathway" id="UPA00031">
    <property type="reaction ID" value="UER00010"/>
</dbReference>
<keyword evidence="5 11" id="KW-0028">Amino-acid biosynthesis</keyword>
<dbReference type="PANTHER" id="PTHR21235:SF2">
    <property type="entry name" value="IMIDAZOLE GLYCEROL PHOSPHATE SYNTHASE HISHF"/>
    <property type="match status" value="1"/>
</dbReference>
<proteinExistence type="inferred from homology"/>
<evidence type="ECO:0000256" key="9">
    <source>
        <dbReference type="ARBA" id="ARBA00030264"/>
    </source>
</evidence>
<evidence type="ECO:0000256" key="2">
    <source>
        <dbReference type="ARBA" id="ARBA00009667"/>
    </source>
</evidence>
<sequence length="255" mass="28073">MLTKRIIPCLDVKKGYVVKGIKFQNHKIMGDPVELAIKYSDQNADELVFYDIYSSVEDSSVPSSWIENIAKNIDIPFCVAGGIKSLSKASQILNIGADKISINTPALENPSLINELSKAHGSQCVVIGIDSFFNGSDYFVYARTGSEKSKYHTGKKTVDWLQEAQDRGAGEIVLNCMNQDGVREGYDIEQLEIMKNLCKVPLIASGGAGCKGDFKDVFLKCDVDGALAASVFHNNEIKIMDLKRDLICEKIPVRL</sequence>
<evidence type="ECO:0000256" key="8">
    <source>
        <dbReference type="ARBA" id="ARBA00025475"/>
    </source>
</evidence>
<evidence type="ECO:0000313" key="13">
    <source>
        <dbReference type="Proteomes" id="UP000318148"/>
    </source>
</evidence>
<dbReference type="Proteomes" id="UP000318148">
    <property type="component" value="Unassembled WGS sequence"/>
</dbReference>
<name>A0A520LM31_9GAMM</name>
<evidence type="ECO:0000256" key="10">
    <source>
        <dbReference type="ARBA" id="ARBA00047838"/>
    </source>
</evidence>